<evidence type="ECO:0000313" key="3">
    <source>
        <dbReference type="Proteomes" id="UP000002762"/>
    </source>
</evidence>
<dbReference type="AlphaFoldDB" id="J5JLA0"/>
<dbReference type="RefSeq" id="XP_008598438.1">
    <property type="nucleotide sequence ID" value="XM_008600216.1"/>
</dbReference>
<keyword evidence="1" id="KW-0472">Membrane</keyword>
<sequence length="252" mass="26920">MNSTTVAAATATVPALTTPFAVPASCTDVFNTTITYRTGVYGDATHYTVHAAFPQTTGGCQASGPNVLRDGATIIVRPGVCPSDWVAYNLKVDDPHGFSATGTVNDIPSFGPACTKLVSETQGVTSGQTTTTLTVSAHAAWHIEWMASDAPTLTPQPPSMELCYDVQIPTWTPGAEATGRKKCKSLKVSPDKHQYDGLIYVAIVLPTVIGFLLIVGCICCCVCYRRKKNRQGREAGRPIELPGDEISLEYYK</sequence>
<organism evidence="2 3">
    <name type="scientific">Beauveria bassiana (strain ARSEF 2860)</name>
    <name type="common">White muscardine disease fungus</name>
    <name type="synonym">Tritirachium shiotae</name>
    <dbReference type="NCBI Taxonomy" id="655819"/>
    <lineage>
        <taxon>Eukaryota</taxon>
        <taxon>Fungi</taxon>
        <taxon>Dikarya</taxon>
        <taxon>Ascomycota</taxon>
        <taxon>Pezizomycotina</taxon>
        <taxon>Sordariomycetes</taxon>
        <taxon>Hypocreomycetidae</taxon>
        <taxon>Hypocreales</taxon>
        <taxon>Cordycipitaceae</taxon>
        <taxon>Beauveria</taxon>
    </lineage>
</organism>
<evidence type="ECO:0000256" key="1">
    <source>
        <dbReference type="SAM" id="Phobius"/>
    </source>
</evidence>
<proteinExistence type="predicted"/>
<protein>
    <submittedName>
        <fullName evidence="2">Uncharacterized protein</fullName>
    </submittedName>
</protein>
<reference evidence="2 3" key="1">
    <citation type="journal article" date="2012" name="Sci. Rep.">
        <title>Genomic perspectives on the evolution of fungal entomopathogenicity in Beauveria bassiana.</title>
        <authorList>
            <person name="Xiao G."/>
            <person name="Ying S.H."/>
            <person name="Zheng P."/>
            <person name="Wang Z.L."/>
            <person name="Zhang S."/>
            <person name="Xie X.Q."/>
            <person name="Shang Y."/>
            <person name="St Leger R.J."/>
            <person name="Zhao G.P."/>
            <person name="Wang C."/>
            <person name="Feng M.G."/>
        </authorList>
    </citation>
    <scope>NUCLEOTIDE SEQUENCE [LARGE SCALE GENOMIC DNA]</scope>
    <source>
        <strain evidence="2 3">ARSEF 2860</strain>
    </source>
</reference>
<dbReference type="GeneID" id="19888131"/>
<dbReference type="EMBL" id="JH725161">
    <property type="protein sequence ID" value="EJP66148.1"/>
    <property type="molecule type" value="Genomic_DNA"/>
</dbReference>
<keyword evidence="1" id="KW-0812">Transmembrane</keyword>
<accession>J5JLA0</accession>
<dbReference type="Proteomes" id="UP000002762">
    <property type="component" value="Unassembled WGS sequence"/>
</dbReference>
<dbReference type="HOGENOM" id="CLU_057906_0_0_1"/>
<dbReference type="OrthoDB" id="4866396at2759"/>
<feature type="transmembrane region" description="Helical" evidence="1">
    <location>
        <begin position="198"/>
        <end position="224"/>
    </location>
</feature>
<gene>
    <name evidence="2" type="ORF">BBA_05119</name>
</gene>
<keyword evidence="3" id="KW-1185">Reference proteome</keyword>
<dbReference type="InParanoid" id="J5JLA0"/>
<name>J5JLA0_BEAB2</name>
<keyword evidence="1" id="KW-1133">Transmembrane helix</keyword>
<evidence type="ECO:0000313" key="2">
    <source>
        <dbReference type="EMBL" id="EJP66148.1"/>
    </source>
</evidence>